<proteinExistence type="predicted"/>
<evidence type="ECO:0008006" key="6">
    <source>
        <dbReference type="Google" id="ProtNLM"/>
    </source>
</evidence>
<name>A0A8J5WYC1_ZIZPA</name>
<dbReference type="PANTHER" id="PTHR42647:SF12">
    <property type="entry name" value="BOI-RELATED E3 UBIQUITIN-PROTEIN LIGASE 2-RELATED"/>
    <property type="match status" value="1"/>
</dbReference>
<accession>A0A8J5WYC1</accession>
<dbReference type="GO" id="GO:0004842">
    <property type="term" value="F:ubiquitin-protein transferase activity"/>
    <property type="evidence" value="ECO:0007669"/>
    <property type="project" value="TreeGrafter"/>
</dbReference>
<dbReference type="PANTHER" id="PTHR42647">
    <property type="entry name" value="SBP (S-RIBONUCLEASE BINDING PROTEIN) FAMILY PROTEIN"/>
    <property type="match status" value="1"/>
</dbReference>
<reference evidence="4" key="1">
    <citation type="journal article" date="2021" name="bioRxiv">
        <title>Whole Genome Assembly and Annotation of Northern Wild Rice, Zizania palustris L., Supports a Whole Genome Duplication in the Zizania Genus.</title>
        <authorList>
            <person name="Haas M."/>
            <person name="Kono T."/>
            <person name="Macchietto M."/>
            <person name="Millas R."/>
            <person name="McGilp L."/>
            <person name="Shao M."/>
            <person name="Duquette J."/>
            <person name="Hirsch C.N."/>
            <person name="Kimball J."/>
        </authorList>
    </citation>
    <scope>NUCLEOTIDE SEQUENCE</scope>
    <source>
        <tissue evidence="4">Fresh leaf tissue</tissue>
    </source>
</reference>
<gene>
    <name evidence="4" type="ORF">GUJ93_ZPchr0013g35962</name>
</gene>
<keyword evidence="5" id="KW-1185">Reference proteome</keyword>
<dbReference type="Proteomes" id="UP000729402">
    <property type="component" value="Unassembled WGS sequence"/>
</dbReference>
<keyword evidence="2" id="KW-0863">Zinc-finger</keyword>
<keyword evidence="3" id="KW-0862">Zinc</keyword>
<dbReference type="GO" id="GO:0008270">
    <property type="term" value="F:zinc ion binding"/>
    <property type="evidence" value="ECO:0007669"/>
    <property type="project" value="UniProtKB-KW"/>
</dbReference>
<dbReference type="OrthoDB" id="1711136at2759"/>
<protein>
    <recommendedName>
        <fullName evidence="6">RING-type domain-containing protein</fullName>
    </recommendedName>
</protein>
<dbReference type="GO" id="GO:0043067">
    <property type="term" value="P:regulation of programmed cell death"/>
    <property type="evidence" value="ECO:0007669"/>
    <property type="project" value="TreeGrafter"/>
</dbReference>
<evidence type="ECO:0000256" key="1">
    <source>
        <dbReference type="ARBA" id="ARBA00022723"/>
    </source>
</evidence>
<dbReference type="Pfam" id="PF13920">
    <property type="entry name" value="zf-C3HC4_3"/>
    <property type="match status" value="1"/>
</dbReference>
<dbReference type="EMBL" id="JAAALK010000079">
    <property type="protein sequence ID" value="KAG8097749.1"/>
    <property type="molecule type" value="Genomic_DNA"/>
</dbReference>
<evidence type="ECO:0000313" key="4">
    <source>
        <dbReference type="EMBL" id="KAG8097749.1"/>
    </source>
</evidence>
<evidence type="ECO:0000256" key="3">
    <source>
        <dbReference type="ARBA" id="ARBA00022833"/>
    </source>
</evidence>
<organism evidence="4 5">
    <name type="scientific">Zizania palustris</name>
    <name type="common">Northern wild rice</name>
    <dbReference type="NCBI Taxonomy" id="103762"/>
    <lineage>
        <taxon>Eukaryota</taxon>
        <taxon>Viridiplantae</taxon>
        <taxon>Streptophyta</taxon>
        <taxon>Embryophyta</taxon>
        <taxon>Tracheophyta</taxon>
        <taxon>Spermatophyta</taxon>
        <taxon>Magnoliopsida</taxon>
        <taxon>Liliopsida</taxon>
        <taxon>Poales</taxon>
        <taxon>Poaceae</taxon>
        <taxon>BOP clade</taxon>
        <taxon>Oryzoideae</taxon>
        <taxon>Oryzeae</taxon>
        <taxon>Zizaniinae</taxon>
        <taxon>Zizania</taxon>
    </lineage>
</organism>
<keyword evidence="1" id="KW-0479">Metal-binding</keyword>
<evidence type="ECO:0000256" key="2">
    <source>
        <dbReference type="ARBA" id="ARBA00022771"/>
    </source>
</evidence>
<evidence type="ECO:0000313" key="5">
    <source>
        <dbReference type="Proteomes" id="UP000729402"/>
    </source>
</evidence>
<dbReference type="AlphaFoldDB" id="A0A8J5WYC1"/>
<reference evidence="4" key="2">
    <citation type="submission" date="2021-02" db="EMBL/GenBank/DDBJ databases">
        <authorList>
            <person name="Kimball J.A."/>
            <person name="Haas M.W."/>
            <person name="Macchietto M."/>
            <person name="Kono T."/>
            <person name="Duquette J."/>
            <person name="Shao M."/>
        </authorList>
    </citation>
    <scope>NUCLEOTIDE SEQUENCE</scope>
    <source>
        <tissue evidence="4">Fresh leaf tissue</tissue>
    </source>
</reference>
<comment type="caution">
    <text evidence="4">The sequence shown here is derived from an EMBL/GenBank/DDBJ whole genome shotgun (WGS) entry which is preliminary data.</text>
</comment>
<sequence length="351" mass="36493">MAVEAYHLHRLPAIRAAHQPPASAAVGGAAMDGEAMFSLSQAAACYGGEAVAGGGGAVRGLCTEQMVMQGYQPYLRGGGRGGVVRNPAAVVGMQGQYSQLCGVDAAESGVTFGGGKEAVVAAPASRKRMRDEQPPVLGAAADVVLAAQARQQLVDVDRLVLQHAAKMWAELAEQRRRHARDMVAAVEAEAAKRLNAKDEEIERIGRLNWTLEERLKGLYVEAQVWRDLALSNEATANALRGELQLALDTQAHLGGGHGSAGDDAESCCYGENDVAVRADDGEKEEEEAEAGTSTSAERLGAPRCKGCGEATAIVLLLPCRHLCACAPCAAAARACPACGCAKNGSVCVNFS</sequence>